<dbReference type="EMBL" id="VFOW01000001">
    <property type="protein sequence ID" value="TQL78748.1"/>
    <property type="molecule type" value="Genomic_DNA"/>
</dbReference>
<dbReference type="InterPro" id="IPR047057">
    <property type="entry name" value="MerR_fam"/>
</dbReference>
<dbReference type="Gene3D" id="1.10.1660.10">
    <property type="match status" value="1"/>
</dbReference>
<evidence type="ECO:0000256" key="1">
    <source>
        <dbReference type="ARBA" id="ARBA00023125"/>
    </source>
</evidence>
<dbReference type="PROSITE" id="PS50937">
    <property type="entry name" value="HTH_MERR_2"/>
    <property type="match status" value="1"/>
</dbReference>
<organism evidence="3 4">
    <name type="scientific">Stackebrandtia endophytica</name>
    <dbReference type="NCBI Taxonomy" id="1496996"/>
    <lineage>
        <taxon>Bacteria</taxon>
        <taxon>Bacillati</taxon>
        <taxon>Actinomycetota</taxon>
        <taxon>Actinomycetes</taxon>
        <taxon>Glycomycetales</taxon>
        <taxon>Glycomycetaceae</taxon>
        <taxon>Stackebrandtia</taxon>
    </lineage>
</organism>
<dbReference type="PANTHER" id="PTHR30204:SF98">
    <property type="entry name" value="HTH-TYPE TRANSCRIPTIONAL REGULATOR ADHR"/>
    <property type="match status" value="1"/>
</dbReference>
<gene>
    <name evidence="3" type="ORF">FB566_4340</name>
</gene>
<dbReference type="Proteomes" id="UP000317043">
    <property type="component" value="Unassembled WGS sequence"/>
</dbReference>
<protein>
    <submittedName>
        <fullName evidence="3">DNA-binding transcriptional MerR regulator</fullName>
    </submittedName>
</protein>
<dbReference type="PRINTS" id="PR00040">
    <property type="entry name" value="HTHMERR"/>
</dbReference>
<dbReference type="InterPro" id="IPR009061">
    <property type="entry name" value="DNA-bd_dom_put_sf"/>
</dbReference>
<keyword evidence="1 3" id="KW-0238">DNA-binding</keyword>
<dbReference type="Pfam" id="PF13411">
    <property type="entry name" value="MerR_1"/>
    <property type="match status" value="1"/>
</dbReference>
<dbReference type="GO" id="GO:0003700">
    <property type="term" value="F:DNA-binding transcription factor activity"/>
    <property type="evidence" value="ECO:0007669"/>
    <property type="project" value="InterPro"/>
</dbReference>
<dbReference type="SUPFAM" id="SSF46955">
    <property type="entry name" value="Putative DNA-binding domain"/>
    <property type="match status" value="1"/>
</dbReference>
<comment type="caution">
    <text evidence="3">The sequence shown here is derived from an EMBL/GenBank/DDBJ whole genome shotgun (WGS) entry which is preliminary data.</text>
</comment>
<proteinExistence type="predicted"/>
<evidence type="ECO:0000259" key="2">
    <source>
        <dbReference type="PROSITE" id="PS50937"/>
    </source>
</evidence>
<sequence>MRIAELSRTSGVPVPSIKYYLRAGLLPPGERTAPNQADYTEKHLHRLKLIRALIEVGGLSIAAVGELLASLDAHGTNLNEAVGAAMQATLPTTTSSDSGFLEEATRLVHRVLDKRGWQDHDPVQVETLISAVETFQRLGQPDVETIIELYADLVERLAPKEIEWITTRDSTDGVVEAAIVGTFIGGRAFSALRSLGHEAAAKKRLPQVRLESTPPATEESV</sequence>
<dbReference type="InterPro" id="IPR000551">
    <property type="entry name" value="MerR-type_HTH_dom"/>
</dbReference>
<name>A0A543B1N1_9ACTN</name>
<dbReference type="AlphaFoldDB" id="A0A543B1N1"/>
<dbReference type="RefSeq" id="WP_142043532.1">
    <property type="nucleotide sequence ID" value="NZ_JBHTGS010000003.1"/>
</dbReference>
<dbReference type="SMART" id="SM00422">
    <property type="entry name" value="HTH_MERR"/>
    <property type="match status" value="1"/>
</dbReference>
<evidence type="ECO:0000313" key="4">
    <source>
        <dbReference type="Proteomes" id="UP000317043"/>
    </source>
</evidence>
<accession>A0A543B1N1</accession>
<evidence type="ECO:0000313" key="3">
    <source>
        <dbReference type="EMBL" id="TQL78748.1"/>
    </source>
</evidence>
<keyword evidence="4" id="KW-1185">Reference proteome</keyword>
<reference evidence="3 4" key="1">
    <citation type="submission" date="2019-06" db="EMBL/GenBank/DDBJ databases">
        <title>Sequencing the genomes of 1000 actinobacteria strains.</title>
        <authorList>
            <person name="Klenk H.-P."/>
        </authorList>
    </citation>
    <scope>NUCLEOTIDE SEQUENCE [LARGE SCALE GENOMIC DNA]</scope>
    <source>
        <strain evidence="3 4">DSM 45928</strain>
    </source>
</reference>
<dbReference type="PANTHER" id="PTHR30204">
    <property type="entry name" value="REDOX-CYCLING DRUG-SENSING TRANSCRIPTIONAL ACTIVATOR SOXR"/>
    <property type="match status" value="1"/>
</dbReference>
<dbReference type="InParanoid" id="A0A543B1N1"/>
<dbReference type="CDD" id="cd04780">
    <property type="entry name" value="HTH_MerR-like_sg5"/>
    <property type="match status" value="1"/>
</dbReference>
<dbReference type="GO" id="GO:0003677">
    <property type="term" value="F:DNA binding"/>
    <property type="evidence" value="ECO:0007669"/>
    <property type="project" value="UniProtKB-KW"/>
</dbReference>
<dbReference type="OrthoDB" id="5242095at2"/>
<feature type="domain" description="HTH merR-type" evidence="2">
    <location>
        <begin position="1"/>
        <end position="70"/>
    </location>
</feature>